<keyword evidence="5" id="KW-1185">Reference proteome</keyword>
<evidence type="ECO:0000313" key="4">
    <source>
        <dbReference type="EMBL" id="MCW1923869.1"/>
    </source>
</evidence>
<keyword evidence="2" id="KW-0732">Signal</keyword>
<proteinExistence type="predicted"/>
<evidence type="ECO:0000256" key="2">
    <source>
        <dbReference type="SAM" id="SignalP"/>
    </source>
</evidence>
<evidence type="ECO:0000256" key="1">
    <source>
        <dbReference type="SAM" id="MobiDB-lite"/>
    </source>
</evidence>
<evidence type="ECO:0000313" key="5">
    <source>
        <dbReference type="Proteomes" id="UP001320876"/>
    </source>
</evidence>
<feature type="domain" description="Glycosyl hydrolase family 95 catalytic" evidence="3">
    <location>
        <begin position="290"/>
        <end position="567"/>
    </location>
</feature>
<sequence>MKHLIAGGFISLFLLAAHGRAATPAATPQATAFAQNAVDWPVFMAKQDMHFTKLPRNWKEAPHFGNASVGSMLYLADRSGTALRLQVFRSDVQDHRDDSYGWAAYSRPRLGIGHFDLHTTGKITGCDWRKDLWNAELTGSITTDKGEIKIRHFTHADDDAIVTELTPSSGEKDCHWTWHPLPAKTTRSGGPAKLAKNPNPPGRLEKRGDTSVWIQDFLAGGQYATAWAERNDKGTRTHVATIAHSHPASTAADTAATGINRFKKANPSVWHQAHRDWWHRYYPQSFVSLPDAKLEALYWQTIYRFGSITRSGRFYVDTPGMWAQGGSWCYTTTDWNIEAAHWPVYTANRLDQGAALLEAFHRNREELVKAVRPVEWQKDSAYLPVTVSGDLQGNRDDLKSSHHFDMCMGNLTWTIANFWKHYRYSMDEAILREQVFPLLRRSINMYLHLLTEGPDGKLHLPPTYSPEAGTFEDANYDLAMLKWGCHTLIKSAGILKIDDPLIPRWKEVIARTIDFPQDERGFRLGSNRTADPGHRHLSHLVMIYPLYLVNSEQPERKEALEKSYAAANAVRGLPAMVQSHAAPIGANLGNGDATLLGLRRLQRDLLPNGMWYPSSPCLESSLGAANIVQEMLLQSWSDPTKDDAGPIRVFPACPTSWQDVTFHDLRTEGAFLVSAERKGGVTQWVRIKSLAGEPCRVRPALNGALQVKGPRTIAFKTVAPGVYDLDLKKDEEVLLTGE</sequence>
<name>A0ABT3GK25_9BACT</name>
<reference evidence="4 5" key="1">
    <citation type="submission" date="2022-10" db="EMBL/GenBank/DDBJ databases">
        <title>Luteolibacter arcticus strain CCTCC AB 2014275, whole genome shotgun sequencing project.</title>
        <authorList>
            <person name="Zhao G."/>
            <person name="Shen L."/>
        </authorList>
    </citation>
    <scope>NUCLEOTIDE SEQUENCE [LARGE SCALE GENOMIC DNA]</scope>
    <source>
        <strain evidence="4 5">CCTCC AB 2014275</strain>
    </source>
</reference>
<organism evidence="4 5">
    <name type="scientific">Luteolibacter arcticus</name>
    <dbReference type="NCBI Taxonomy" id="1581411"/>
    <lineage>
        <taxon>Bacteria</taxon>
        <taxon>Pseudomonadati</taxon>
        <taxon>Verrucomicrobiota</taxon>
        <taxon>Verrucomicrobiia</taxon>
        <taxon>Verrucomicrobiales</taxon>
        <taxon>Verrucomicrobiaceae</taxon>
        <taxon>Luteolibacter</taxon>
    </lineage>
</organism>
<protein>
    <recommendedName>
        <fullName evidence="3">Glycosyl hydrolase family 95 catalytic domain-containing protein</fullName>
    </recommendedName>
</protein>
<dbReference type="InterPro" id="IPR054363">
    <property type="entry name" value="GH95_cat"/>
</dbReference>
<feature type="signal peptide" evidence="2">
    <location>
        <begin position="1"/>
        <end position="21"/>
    </location>
</feature>
<feature type="region of interest" description="Disordered" evidence="1">
    <location>
        <begin position="185"/>
        <end position="205"/>
    </location>
</feature>
<dbReference type="InterPro" id="IPR012341">
    <property type="entry name" value="6hp_glycosidase-like_sf"/>
</dbReference>
<accession>A0ABT3GK25</accession>
<comment type="caution">
    <text evidence="4">The sequence shown here is derived from an EMBL/GenBank/DDBJ whole genome shotgun (WGS) entry which is preliminary data.</text>
</comment>
<dbReference type="Pfam" id="PF22124">
    <property type="entry name" value="Glyco_hydro_95_cat"/>
    <property type="match status" value="1"/>
</dbReference>
<dbReference type="SUPFAM" id="SSF48208">
    <property type="entry name" value="Six-hairpin glycosidases"/>
    <property type="match status" value="1"/>
</dbReference>
<dbReference type="PANTHER" id="PTHR31084:SF0">
    <property type="entry name" value="ALPHA-L-FUCOSIDASE 2"/>
    <property type="match status" value="1"/>
</dbReference>
<dbReference type="EMBL" id="JAPDDT010000006">
    <property type="protein sequence ID" value="MCW1923869.1"/>
    <property type="molecule type" value="Genomic_DNA"/>
</dbReference>
<dbReference type="Proteomes" id="UP001320876">
    <property type="component" value="Unassembled WGS sequence"/>
</dbReference>
<dbReference type="RefSeq" id="WP_264487976.1">
    <property type="nucleotide sequence ID" value="NZ_JAPDDT010000006.1"/>
</dbReference>
<gene>
    <name evidence="4" type="ORF">OKA05_14975</name>
</gene>
<evidence type="ECO:0000259" key="3">
    <source>
        <dbReference type="Pfam" id="PF22124"/>
    </source>
</evidence>
<dbReference type="Gene3D" id="1.50.10.10">
    <property type="match status" value="1"/>
</dbReference>
<dbReference type="PANTHER" id="PTHR31084">
    <property type="entry name" value="ALPHA-L-FUCOSIDASE 2"/>
    <property type="match status" value="1"/>
</dbReference>
<feature type="chain" id="PRO_5046311834" description="Glycosyl hydrolase family 95 catalytic domain-containing protein" evidence="2">
    <location>
        <begin position="22"/>
        <end position="738"/>
    </location>
</feature>
<dbReference type="InterPro" id="IPR008928">
    <property type="entry name" value="6-hairpin_glycosidase_sf"/>
</dbReference>